<dbReference type="OMA" id="KLEWAPW"/>
<evidence type="ECO:0000313" key="12">
    <source>
        <dbReference type="RefSeq" id="XP_018009715.1"/>
    </source>
</evidence>
<proteinExistence type="inferred from homology"/>
<reference evidence="12" key="1">
    <citation type="submission" date="2025-08" db="UniProtKB">
        <authorList>
            <consortium name="RefSeq"/>
        </authorList>
    </citation>
    <scope>IDENTIFICATION</scope>
    <source>
        <tissue evidence="12">Whole organism</tissue>
    </source>
</reference>
<name>A0A8B7N7V2_HYAAZ</name>
<evidence type="ECO:0000256" key="7">
    <source>
        <dbReference type="ARBA" id="ARBA00023242"/>
    </source>
</evidence>
<evidence type="ECO:0000256" key="5">
    <source>
        <dbReference type="ARBA" id="ARBA00022737"/>
    </source>
</evidence>
<feature type="compositionally biased region" description="Low complexity" evidence="8">
    <location>
        <begin position="36"/>
        <end position="47"/>
    </location>
</feature>
<dbReference type="FunFam" id="1.10.8.10:FF:000018">
    <property type="entry name" value="Nuclear RNA export factor 1"/>
    <property type="match status" value="1"/>
</dbReference>
<dbReference type="GeneID" id="108667227"/>
<keyword evidence="5" id="KW-0677">Repeat</keyword>
<dbReference type="GO" id="GO:0003723">
    <property type="term" value="F:RNA binding"/>
    <property type="evidence" value="ECO:0007669"/>
    <property type="project" value="TreeGrafter"/>
</dbReference>
<dbReference type="Gene3D" id="1.10.8.10">
    <property type="entry name" value="DNA helicase RuvA subunit, C-terminal domain"/>
    <property type="match status" value="1"/>
</dbReference>
<keyword evidence="6" id="KW-0509">mRNA transport</keyword>
<dbReference type="GO" id="GO:0016973">
    <property type="term" value="P:poly(A)+ mRNA export from nucleus"/>
    <property type="evidence" value="ECO:0007669"/>
    <property type="project" value="TreeGrafter"/>
</dbReference>
<dbReference type="InterPro" id="IPR012677">
    <property type="entry name" value="Nucleotide-bd_a/b_plait_sf"/>
</dbReference>
<dbReference type="InterPro" id="IPR057125">
    <property type="entry name" value="NXF1/2/3/5-like_LRR"/>
</dbReference>
<evidence type="ECO:0000259" key="9">
    <source>
        <dbReference type="PROSITE" id="PS50177"/>
    </source>
</evidence>
<dbReference type="Gene3D" id="3.80.10.10">
    <property type="entry name" value="Ribonuclease Inhibitor"/>
    <property type="match status" value="1"/>
</dbReference>
<dbReference type="InterPro" id="IPR030217">
    <property type="entry name" value="NXF_fam"/>
</dbReference>
<evidence type="ECO:0000256" key="8">
    <source>
        <dbReference type="SAM" id="MobiDB-lite"/>
    </source>
</evidence>
<dbReference type="PROSITE" id="PS50177">
    <property type="entry name" value="NTF2_DOMAIN"/>
    <property type="match status" value="1"/>
</dbReference>
<dbReference type="Pfam" id="PF22602">
    <property type="entry name" value="NXF_NTF2"/>
    <property type="match status" value="1"/>
</dbReference>
<evidence type="ECO:0000256" key="3">
    <source>
        <dbReference type="ARBA" id="ARBA00022448"/>
    </source>
</evidence>
<evidence type="ECO:0000256" key="6">
    <source>
        <dbReference type="ARBA" id="ARBA00022816"/>
    </source>
</evidence>
<comment type="subcellular location">
    <subcellularLocation>
        <location evidence="1">Nucleus</location>
    </subcellularLocation>
</comment>
<dbReference type="GO" id="GO:0005634">
    <property type="term" value="C:nucleus"/>
    <property type="evidence" value="ECO:0007669"/>
    <property type="project" value="UniProtKB-SubCell"/>
</dbReference>
<dbReference type="PROSITE" id="PS51450">
    <property type="entry name" value="LRR"/>
    <property type="match status" value="1"/>
</dbReference>
<dbReference type="SUPFAM" id="SSF54427">
    <property type="entry name" value="NTF2-like"/>
    <property type="match status" value="1"/>
</dbReference>
<dbReference type="PANTHER" id="PTHR10662:SF22">
    <property type="entry name" value="NUCLEAR RNA EXPORT FACTOR 1"/>
    <property type="match status" value="1"/>
</dbReference>
<dbReference type="CDD" id="cd14342">
    <property type="entry name" value="UBA_TAP-C"/>
    <property type="match status" value="1"/>
</dbReference>
<dbReference type="KEGG" id="hazt:108667227"/>
<dbReference type="OrthoDB" id="25872at2759"/>
<accession>A0A8B7N7V2</accession>
<dbReference type="InterPro" id="IPR002075">
    <property type="entry name" value="NTF2_dom"/>
</dbReference>
<dbReference type="InterPro" id="IPR032710">
    <property type="entry name" value="NTF2-like_dom_sf"/>
</dbReference>
<dbReference type="SUPFAM" id="SSF46934">
    <property type="entry name" value="UBA-like"/>
    <property type="match status" value="1"/>
</dbReference>
<evidence type="ECO:0000259" key="10">
    <source>
        <dbReference type="PROSITE" id="PS51281"/>
    </source>
</evidence>
<gene>
    <name evidence="12" type="primary">LOC108667227</name>
</gene>
<dbReference type="SMART" id="SM00804">
    <property type="entry name" value="TAP_C"/>
    <property type="match status" value="1"/>
</dbReference>
<dbReference type="Pfam" id="PF24048">
    <property type="entry name" value="LRR_NXF1-5"/>
    <property type="match status" value="1"/>
</dbReference>
<keyword evidence="7" id="KW-0539">Nucleus</keyword>
<dbReference type="PROSITE" id="PS51281">
    <property type="entry name" value="TAP_C"/>
    <property type="match status" value="1"/>
</dbReference>
<dbReference type="RefSeq" id="XP_018009715.1">
    <property type="nucleotide sequence ID" value="XM_018154226.1"/>
</dbReference>
<dbReference type="InterPro" id="IPR001611">
    <property type="entry name" value="Leu-rich_rpt"/>
</dbReference>
<keyword evidence="3" id="KW-0813">Transport</keyword>
<dbReference type="InterPro" id="IPR018222">
    <property type="entry name" value="Nuclear_transport_factor_2_euk"/>
</dbReference>
<dbReference type="InterPro" id="IPR032675">
    <property type="entry name" value="LRR_dom_sf"/>
</dbReference>
<dbReference type="Gene3D" id="3.10.450.50">
    <property type="match status" value="1"/>
</dbReference>
<dbReference type="Proteomes" id="UP000694843">
    <property type="component" value="Unplaced"/>
</dbReference>
<feature type="compositionally biased region" description="Basic and acidic residues" evidence="8">
    <location>
        <begin position="94"/>
        <end position="112"/>
    </location>
</feature>
<keyword evidence="4" id="KW-0433">Leucine-rich repeat</keyword>
<dbReference type="CDD" id="cd00531">
    <property type="entry name" value="NTF2_like"/>
    <property type="match status" value="1"/>
</dbReference>
<sequence length="659" mass="74031">MLRSEKVMGGEQRNMALDKRGDRNRNVYGDGGGNMFVSVRGGSNRGSFRGRDNDSYSLRGGPGHSRLPEGHWRARGSSSFRGSGPLSRRPPPPRYDDLLTDDGRDDNRQKNRRMEMYRGGRGGSRHFRRGATIYKLDRRPNQQQPASGWHKFTVHDCGEHDPASVMAELNALVGQNFDYHLLATEGNNVTFFLEDNPSLNKSLLDLSRRMVMPGCNQRLRISNFPSGNPPFPPATEENLEKVRLLMSERYSAPLKRLDLTEFHKDERLRSAGLLFPLYVPSNLSAVGRLTAANIPDVTEIDLSRNKIYRLEAVAEHLKACAGLTRLYLSNNKLASVSSLQKLRGLPITELSLEGNPACTRYKNTESYISAVREFFPKLLVLDGKELPRPIGFEVDESDVVTPPCLPSFFCDERIKGVMLLFLKQYYEVYDSADRSALELAYCEDVVFSMTSLLPEAGNRAVVEDNLLIPNRNLRLCTDSDRRMDLLYRNRADVMKLLKKTPATQHDLNSFVIDMPVAKPQLVQLTLTGVYRREGIKSKNMSVRAFQRSLIIVPVGSGYCIANEQLHVALATFDQIKDAFKVTPGAEEAGVSPVSATVALSEGLEPQQLQMIEKFSSISNMLPEFSKQCLEQNAWNFEKAGNLFLQLKGEGKIPPEYFKP</sequence>
<dbReference type="SUPFAM" id="SSF52058">
    <property type="entry name" value="L domain-like"/>
    <property type="match status" value="1"/>
</dbReference>
<dbReference type="InterPro" id="IPR009060">
    <property type="entry name" value="UBA-like_sf"/>
</dbReference>
<dbReference type="AlphaFoldDB" id="A0A8B7N7V2"/>
<feature type="domain" description="TAP-C" evidence="10">
    <location>
        <begin position="605"/>
        <end position="659"/>
    </location>
</feature>
<protein>
    <submittedName>
        <fullName evidence="12">Nuclear RNA export factor 1</fullName>
    </submittedName>
</protein>
<dbReference type="Pfam" id="PF03943">
    <property type="entry name" value="TAP_C"/>
    <property type="match status" value="1"/>
</dbReference>
<feature type="compositionally biased region" description="Basic and acidic residues" evidence="8">
    <location>
        <begin position="16"/>
        <end position="25"/>
    </location>
</feature>
<organism evidence="11 12">
    <name type="scientific">Hyalella azteca</name>
    <name type="common">Amphipod</name>
    <dbReference type="NCBI Taxonomy" id="294128"/>
    <lineage>
        <taxon>Eukaryota</taxon>
        <taxon>Metazoa</taxon>
        <taxon>Ecdysozoa</taxon>
        <taxon>Arthropoda</taxon>
        <taxon>Crustacea</taxon>
        <taxon>Multicrustacea</taxon>
        <taxon>Malacostraca</taxon>
        <taxon>Eumalacostraca</taxon>
        <taxon>Peracarida</taxon>
        <taxon>Amphipoda</taxon>
        <taxon>Senticaudata</taxon>
        <taxon>Talitrida</taxon>
        <taxon>Talitroidea</taxon>
        <taxon>Hyalellidae</taxon>
        <taxon>Hyalella</taxon>
    </lineage>
</organism>
<dbReference type="InterPro" id="IPR005637">
    <property type="entry name" value="TAP_C_dom"/>
</dbReference>
<dbReference type="PANTHER" id="PTHR10662">
    <property type="entry name" value="NUCLEAR RNA EXPORT FACTOR"/>
    <property type="match status" value="1"/>
</dbReference>
<evidence type="ECO:0000256" key="2">
    <source>
        <dbReference type="ARBA" id="ARBA00009285"/>
    </source>
</evidence>
<keyword evidence="11" id="KW-1185">Reference proteome</keyword>
<feature type="region of interest" description="Disordered" evidence="8">
    <location>
        <begin position="1"/>
        <end position="112"/>
    </location>
</feature>
<feature type="compositionally biased region" description="Low complexity" evidence="8">
    <location>
        <begin position="75"/>
        <end position="87"/>
    </location>
</feature>
<feature type="domain" description="NTF2" evidence="9">
    <location>
        <begin position="417"/>
        <end position="567"/>
    </location>
</feature>
<dbReference type="Gene3D" id="3.30.70.330">
    <property type="match status" value="1"/>
</dbReference>
<evidence type="ECO:0000313" key="11">
    <source>
        <dbReference type="Proteomes" id="UP000694843"/>
    </source>
</evidence>
<evidence type="ECO:0000256" key="4">
    <source>
        <dbReference type="ARBA" id="ARBA00022614"/>
    </source>
</evidence>
<evidence type="ECO:0000256" key="1">
    <source>
        <dbReference type="ARBA" id="ARBA00004123"/>
    </source>
</evidence>
<comment type="similarity">
    <text evidence="2">Belongs to the NXF family.</text>
</comment>